<name>A0A7M5UVP6_9CNID</name>
<dbReference type="AlphaFoldDB" id="A0A7M5UVP6"/>
<dbReference type="GO" id="GO:0005795">
    <property type="term" value="C:Golgi stack"/>
    <property type="evidence" value="ECO:0007669"/>
    <property type="project" value="TreeGrafter"/>
</dbReference>
<evidence type="ECO:0000256" key="4">
    <source>
        <dbReference type="ARBA" id="ARBA00022490"/>
    </source>
</evidence>
<dbReference type="EC" id="3.6.4.6" evidence="9"/>
<dbReference type="Proteomes" id="UP000594262">
    <property type="component" value="Unplaced"/>
</dbReference>
<dbReference type="EnsemblMetazoa" id="CLYHEMT002045.1">
    <property type="protein sequence ID" value="CLYHEMP002045.1"/>
    <property type="gene ID" value="CLYHEMG002045"/>
</dbReference>
<keyword evidence="9" id="KW-0931">ER-Golgi transport</keyword>
<dbReference type="SUPFAM" id="SSF54585">
    <property type="entry name" value="Cdc48 domain 2-like"/>
    <property type="match status" value="1"/>
</dbReference>
<keyword evidence="3 9" id="KW-0813">Transport</keyword>
<dbReference type="GeneID" id="136823926"/>
<dbReference type="SUPFAM" id="SSF50692">
    <property type="entry name" value="ADC-like"/>
    <property type="match status" value="1"/>
</dbReference>
<dbReference type="OrthoDB" id="9982946at2759"/>
<protein>
    <recommendedName>
        <fullName evidence="9">Vesicle-fusing ATPase</fullName>
        <ecNumber evidence="9">3.6.4.6</ecNumber>
    </recommendedName>
</protein>
<dbReference type="PROSITE" id="PS00674">
    <property type="entry name" value="AAA"/>
    <property type="match status" value="1"/>
</dbReference>
<dbReference type="Pfam" id="PF17862">
    <property type="entry name" value="AAA_lid_3"/>
    <property type="match status" value="1"/>
</dbReference>
<keyword evidence="7 9" id="KW-0067">ATP-binding</keyword>
<keyword evidence="9" id="KW-0460">Magnesium</keyword>
<keyword evidence="8 9" id="KW-0653">Protein transport</keyword>
<dbReference type="Gene3D" id="1.10.8.60">
    <property type="match status" value="2"/>
</dbReference>
<feature type="domain" description="AAA+ ATPase" evidence="10">
    <location>
        <begin position="534"/>
        <end position="671"/>
    </location>
</feature>
<accession>A0A7M5UVP6</accession>
<comment type="function">
    <text evidence="9">Required for vesicle-mediated transport. Catalyzes the fusion of transport vesicles within the Golgi cisternae. Is also required for transport from the endoplasmic reticulum to the Golgi stack. Seems to function as a fusion protein required for the delivery of cargo proteins to all compartments of the Golgi stack independent of vesicle origin.</text>
</comment>
<dbReference type="GO" id="GO:0043001">
    <property type="term" value="P:Golgi to plasma membrane protein transport"/>
    <property type="evidence" value="ECO:0007669"/>
    <property type="project" value="TreeGrafter"/>
</dbReference>
<dbReference type="InterPro" id="IPR003959">
    <property type="entry name" value="ATPase_AAA_core"/>
</dbReference>
<feature type="domain" description="AAA+ ATPase" evidence="10">
    <location>
        <begin position="251"/>
        <end position="398"/>
    </location>
</feature>
<keyword evidence="6 9" id="KW-0547">Nucleotide-binding</keyword>
<evidence type="ECO:0000313" key="11">
    <source>
        <dbReference type="EnsemblMetazoa" id="CLYHEMP002045.1"/>
    </source>
</evidence>
<organism evidence="11 12">
    <name type="scientific">Clytia hemisphaerica</name>
    <dbReference type="NCBI Taxonomy" id="252671"/>
    <lineage>
        <taxon>Eukaryota</taxon>
        <taxon>Metazoa</taxon>
        <taxon>Cnidaria</taxon>
        <taxon>Hydrozoa</taxon>
        <taxon>Hydroidolina</taxon>
        <taxon>Leptothecata</taxon>
        <taxon>Obeliida</taxon>
        <taxon>Clytiidae</taxon>
        <taxon>Clytia</taxon>
    </lineage>
</organism>
<evidence type="ECO:0000256" key="2">
    <source>
        <dbReference type="ARBA" id="ARBA00006914"/>
    </source>
</evidence>
<evidence type="ECO:0000256" key="9">
    <source>
        <dbReference type="RuleBase" id="RU367045"/>
    </source>
</evidence>
<reference evidence="11" key="1">
    <citation type="submission" date="2021-01" db="UniProtKB">
        <authorList>
            <consortium name="EnsemblMetazoa"/>
        </authorList>
    </citation>
    <scope>IDENTIFICATION</scope>
</reference>
<sequence length="742" mass="82355">MAAGRFIVMRCPSDELSLSNKLVFNPNDMVEILKTEKVQEHNVYAEAQNRYFGIASHQKVPRGKVGLSGMQREFLGTSEQTEVDIKMNSGATHSKFCISSLTVEVDFLLKKNITNEAYDTDKLQTQFRDQFNQIPFYNEQRLAFKFQKLPYISLKVKSFKYLLEGQHGSHGSHGILNQNTLIVFDKNEESVIKLTGKSRGKSAMPNIINPDWNFSQMGIGGLDNEFSGIFRRAFASRVFPPDLIEDLGMQHVKGILLYGPPGTGKTLMARQIGKMLNAREPKIVNGPEILNKYVGESEANIRKLFEDAEADQKKLGSHSGLHIIILDEIDAICKQRGTVSGSTGVSDTVVNQLLSKIDGVEQLNNILLIGMTNRKDLIDDALLRPGRLEVQMEISLPNEKGRVQILNIHTAKLKANYKLEADFDIDSLAAQTKNFSGAELEGVVRAATTTAMNRLVKADSAVKIDPDAVENLKVSQADFLHAIENDIKPAFGAGVEDSDHYMSNGIIKYSDTISHILQDGQLLIKQTRLGQLVSPVTVLLEGPGGSGKTALAAHLAYKMSEIPFIKVVSAENMIGFSESAKCQAIRKVFDDAYRSELSCIIVDDIERLIDYVPIGPRFSNIILQALIVLLKKKTRRGKKLLIIATTSSKDVLSQMGMLNCFNTVIHVPTITRVEHLIKVVEDLDVFSYNDKLDIKSELEGKQIHIAMKHLISLVEMANQHSSKASKFISLLEEQGALKPNFS</sequence>
<comment type="catalytic activity">
    <reaction evidence="9">
        <text>ATP + H2O = ADP + phosphate + H(+)</text>
        <dbReference type="Rhea" id="RHEA:13065"/>
        <dbReference type="ChEBI" id="CHEBI:15377"/>
        <dbReference type="ChEBI" id="CHEBI:15378"/>
        <dbReference type="ChEBI" id="CHEBI:30616"/>
        <dbReference type="ChEBI" id="CHEBI:43474"/>
        <dbReference type="ChEBI" id="CHEBI:456216"/>
        <dbReference type="EC" id="3.6.4.6"/>
    </reaction>
</comment>
<evidence type="ECO:0000259" key="10">
    <source>
        <dbReference type="SMART" id="SM00382"/>
    </source>
</evidence>
<dbReference type="Pfam" id="PF00004">
    <property type="entry name" value="AAA"/>
    <property type="match status" value="2"/>
</dbReference>
<keyword evidence="4 9" id="KW-0963">Cytoplasm</keyword>
<dbReference type="SUPFAM" id="SSF52540">
    <property type="entry name" value="P-loop containing nucleoside triphosphate hydrolases"/>
    <property type="match status" value="2"/>
</dbReference>
<dbReference type="SMART" id="SM00382">
    <property type="entry name" value="AAA"/>
    <property type="match status" value="2"/>
</dbReference>
<dbReference type="RefSeq" id="XP_066936185.1">
    <property type="nucleotide sequence ID" value="XM_067080084.1"/>
</dbReference>
<dbReference type="InterPro" id="IPR027417">
    <property type="entry name" value="P-loop_NTPase"/>
</dbReference>
<proteinExistence type="inferred from homology"/>
<evidence type="ECO:0000256" key="6">
    <source>
        <dbReference type="ARBA" id="ARBA00022741"/>
    </source>
</evidence>
<dbReference type="PRINTS" id="PR00830">
    <property type="entry name" value="ENDOLAPTASE"/>
</dbReference>
<dbReference type="InterPro" id="IPR054419">
    <property type="entry name" value="NSF_ATPase_lid"/>
</dbReference>
<dbReference type="FunFam" id="1.10.8.60:FF:000026">
    <property type="entry name" value="vesicle-fusing ATPase isoform X1"/>
    <property type="match status" value="1"/>
</dbReference>
<dbReference type="InterPro" id="IPR041569">
    <property type="entry name" value="AAA_lid_3"/>
</dbReference>
<dbReference type="CDD" id="cd19504">
    <property type="entry name" value="RecA-like_NSF-SEC18_r1-like"/>
    <property type="match status" value="1"/>
</dbReference>
<dbReference type="GO" id="GO:0046872">
    <property type="term" value="F:metal ion binding"/>
    <property type="evidence" value="ECO:0007669"/>
    <property type="project" value="UniProtKB-UniRule"/>
</dbReference>
<evidence type="ECO:0000256" key="8">
    <source>
        <dbReference type="ARBA" id="ARBA00022927"/>
    </source>
</evidence>
<evidence type="ECO:0000256" key="5">
    <source>
        <dbReference type="ARBA" id="ARBA00022737"/>
    </source>
</evidence>
<dbReference type="InterPro" id="IPR009010">
    <property type="entry name" value="Asp_de-COase-like_dom_sf"/>
</dbReference>
<dbReference type="InterPro" id="IPR003593">
    <property type="entry name" value="AAA+_ATPase"/>
</dbReference>
<dbReference type="Pfam" id="PF21964">
    <property type="entry name" value="NSF_ATPase_lid"/>
    <property type="match status" value="1"/>
</dbReference>
<dbReference type="InterPro" id="IPR029067">
    <property type="entry name" value="CDC48_domain_2-like_sf"/>
</dbReference>
<dbReference type="InterPro" id="IPR039812">
    <property type="entry name" value="Vesicle-fus_ATPase"/>
</dbReference>
<dbReference type="FunFam" id="3.40.50.300:FF:000166">
    <property type="entry name" value="vesicle-fusing ATPase isoform X1"/>
    <property type="match status" value="1"/>
</dbReference>
<evidence type="ECO:0000256" key="3">
    <source>
        <dbReference type="ARBA" id="ARBA00022448"/>
    </source>
</evidence>
<dbReference type="PANTHER" id="PTHR23078:SF3">
    <property type="entry name" value="VESICLE-FUSING ATPASE"/>
    <property type="match status" value="1"/>
</dbReference>
<dbReference type="GO" id="GO:0035494">
    <property type="term" value="P:SNARE complex disassembly"/>
    <property type="evidence" value="ECO:0007669"/>
    <property type="project" value="InterPro"/>
</dbReference>
<comment type="cofactor">
    <cofactor evidence="9">
        <name>Mg(2+)</name>
        <dbReference type="ChEBI" id="CHEBI:18420"/>
    </cofactor>
    <text evidence="9">Binds 1 Mg(2+) ion per subunit.</text>
</comment>
<dbReference type="PANTHER" id="PTHR23078">
    <property type="entry name" value="VESICULAR-FUSION PROTEIN NSF"/>
    <property type="match status" value="1"/>
</dbReference>
<comment type="subcellular location">
    <subcellularLocation>
        <location evidence="1 9">Cytoplasm</location>
    </subcellularLocation>
</comment>
<dbReference type="Gene3D" id="2.40.40.20">
    <property type="match status" value="1"/>
</dbReference>
<keyword evidence="5" id="KW-0677">Repeat</keyword>
<comment type="similarity">
    <text evidence="2 9">Belongs to the AAA ATPase family.</text>
</comment>
<dbReference type="GO" id="GO:0016887">
    <property type="term" value="F:ATP hydrolysis activity"/>
    <property type="evidence" value="ECO:0007669"/>
    <property type="project" value="InterPro"/>
</dbReference>
<dbReference type="InterPro" id="IPR003960">
    <property type="entry name" value="ATPase_AAA_CS"/>
</dbReference>
<dbReference type="GO" id="GO:0005524">
    <property type="term" value="F:ATP binding"/>
    <property type="evidence" value="ECO:0007669"/>
    <property type="project" value="UniProtKB-UniRule"/>
</dbReference>
<dbReference type="Gene3D" id="3.10.330.10">
    <property type="match status" value="1"/>
</dbReference>
<evidence type="ECO:0000256" key="1">
    <source>
        <dbReference type="ARBA" id="ARBA00004496"/>
    </source>
</evidence>
<dbReference type="GO" id="GO:0006891">
    <property type="term" value="P:intra-Golgi vesicle-mediated transport"/>
    <property type="evidence" value="ECO:0007669"/>
    <property type="project" value="TreeGrafter"/>
</dbReference>
<evidence type="ECO:0000256" key="7">
    <source>
        <dbReference type="ARBA" id="ARBA00022840"/>
    </source>
</evidence>
<dbReference type="FunFam" id="3.40.50.300:FF:000187">
    <property type="entry name" value="Vesicular-fusion ATPase SEC18"/>
    <property type="match status" value="1"/>
</dbReference>
<keyword evidence="9" id="KW-0479">Metal-binding</keyword>
<keyword evidence="12" id="KW-1185">Reference proteome</keyword>
<dbReference type="Gene3D" id="3.40.50.300">
    <property type="entry name" value="P-loop containing nucleotide triphosphate hydrolases"/>
    <property type="match status" value="2"/>
</dbReference>
<evidence type="ECO:0000313" key="12">
    <source>
        <dbReference type="Proteomes" id="UP000594262"/>
    </source>
</evidence>
<keyword evidence="9" id="KW-0378">Hydrolase</keyword>